<proteinExistence type="predicted"/>
<dbReference type="InterPro" id="IPR053977">
    <property type="entry name" value="Rv2466c-like"/>
</dbReference>
<dbReference type="InterPro" id="IPR036249">
    <property type="entry name" value="Thioredoxin-like_sf"/>
</dbReference>
<organism evidence="1 2">
    <name type="scientific">Microlunatus ginsengisoli</name>
    <dbReference type="NCBI Taxonomy" id="363863"/>
    <lineage>
        <taxon>Bacteria</taxon>
        <taxon>Bacillati</taxon>
        <taxon>Actinomycetota</taxon>
        <taxon>Actinomycetes</taxon>
        <taxon>Propionibacteriales</taxon>
        <taxon>Propionibacteriaceae</taxon>
        <taxon>Microlunatus</taxon>
    </lineage>
</organism>
<gene>
    <name evidence="1" type="ORF">GCM10022236_40640</name>
</gene>
<name>A0ABP7AJ47_9ACTN</name>
<protein>
    <submittedName>
        <fullName evidence="1">DsbA family protein</fullName>
    </submittedName>
</protein>
<evidence type="ECO:0000313" key="2">
    <source>
        <dbReference type="Proteomes" id="UP001501490"/>
    </source>
</evidence>
<dbReference type="Proteomes" id="UP001501490">
    <property type="component" value="Unassembled WGS sequence"/>
</dbReference>
<dbReference type="EMBL" id="BAABAB010000033">
    <property type="protein sequence ID" value="GAA3633876.1"/>
    <property type="molecule type" value="Genomic_DNA"/>
</dbReference>
<dbReference type="Gene3D" id="3.40.30.10">
    <property type="entry name" value="Glutaredoxin"/>
    <property type="match status" value="1"/>
</dbReference>
<accession>A0ABP7AJ47</accession>
<dbReference type="SUPFAM" id="SSF52833">
    <property type="entry name" value="Thioredoxin-like"/>
    <property type="match status" value="1"/>
</dbReference>
<evidence type="ECO:0000313" key="1">
    <source>
        <dbReference type="EMBL" id="GAA3633876.1"/>
    </source>
</evidence>
<reference evidence="2" key="1">
    <citation type="journal article" date="2019" name="Int. J. Syst. Evol. Microbiol.">
        <title>The Global Catalogue of Microorganisms (GCM) 10K type strain sequencing project: providing services to taxonomists for standard genome sequencing and annotation.</title>
        <authorList>
            <consortium name="The Broad Institute Genomics Platform"/>
            <consortium name="The Broad Institute Genome Sequencing Center for Infectious Disease"/>
            <person name="Wu L."/>
            <person name="Ma J."/>
        </authorList>
    </citation>
    <scope>NUCLEOTIDE SEQUENCE [LARGE SCALE GENOMIC DNA]</scope>
    <source>
        <strain evidence="2">JCM 16929</strain>
    </source>
</reference>
<dbReference type="RefSeq" id="WP_344808022.1">
    <property type="nucleotide sequence ID" value="NZ_BAABAB010000033.1"/>
</dbReference>
<keyword evidence="2" id="KW-1185">Reference proteome</keyword>
<sequence>MPTVDFWFDPGCPFTWRTSRWLSDVSARRGIEVNWQLMSLWELNKDKEVPAESRAPMEALRTVGLVLETVRQRHGNAALAAAYTAIGTRLHDSNQQPDEATVKAALADDGLPAHLIEDSRAPDIAAALAESHARAQASVGQETGSPVLAVDGRPGFFGPIVVPIPTGDDADKLLDAVLALSQVPAFRELKRARQPF</sequence>
<dbReference type="Pfam" id="PF22234">
    <property type="entry name" value="Rv2466c-like"/>
    <property type="match status" value="1"/>
</dbReference>
<comment type="caution">
    <text evidence="1">The sequence shown here is derived from an EMBL/GenBank/DDBJ whole genome shotgun (WGS) entry which is preliminary data.</text>
</comment>